<dbReference type="PANTHER" id="PTHR46082">
    <property type="entry name" value="ATP/GTP-BINDING PROTEIN-RELATED"/>
    <property type="match status" value="1"/>
</dbReference>
<proteinExistence type="predicted"/>
<evidence type="ECO:0000313" key="3">
    <source>
        <dbReference type="EMBL" id="WZH50344.1"/>
    </source>
</evidence>
<feature type="domain" description="NB-ARC" evidence="1">
    <location>
        <begin position="365"/>
        <end position="536"/>
    </location>
</feature>
<gene>
    <name evidence="3" type="ORF">QYS62_011588</name>
</gene>
<evidence type="ECO:0008006" key="5">
    <source>
        <dbReference type="Google" id="ProtNLM"/>
    </source>
</evidence>
<dbReference type="Pfam" id="PF13424">
    <property type="entry name" value="TPR_12"/>
    <property type="match status" value="3"/>
</dbReference>
<dbReference type="Pfam" id="PF00931">
    <property type="entry name" value="NB-ARC"/>
    <property type="match status" value="1"/>
</dbReference>
<dbReference type="InterPro" id="IPR027417">
    <property type="entry name" value="P-loop_NTPase"/>
</dbReference>
<dbReference type="SUPFAM" id="SSF52540">
    <property type="entry name" value="P-loop containing nucleoside triphosphate hydrolases"/>
    <property type="match status" value="1"/>
</dbReference>
<dbReference type="InterPro" id="IPR000845">
    <property type="entry name" value="Nucleoside_phosphorylase_d"/>
</dbReference>
<dbReference type="InterPro" id="IPR002182">
    <property type="entry name" value="NB-ARC"/>
</dbReference>
<protein>
    <recommendedName>
        <fullName evidence="5">Kinesin light chain</fullName>
    </recommendedName>
</protein>
<feature type="domain" description="Nucleoside phosphorylase" evidence="2">
    <location>
        <begin position="18"/>
        <end position="318"/>
    </location>
</feature>
<keyword evidence="4" id="KW-1185">Reference proteome</keyword>
<dbReference type="Proteomes" id="UP001489902">
    <property type="component" value="Chromosome 8"/>
</dbReference>
<organism evidence="3 4">
    <name type="scientific">Fusarium acuminatum</name>
    <dbReference type="NCBI Taxonomy" id="5515"/>
    <lineage>
        <taxon>Eukaryota</taxon>
        <taxon>Fungi</taxon>
        <taxon>Dikarya</taxon>
        <taxon>Ascomycota</taxon>
        <taxon>Pezizomycotina</taxon>
        <taxon>Sordariomycetes</taxon>
        <taxon>Hypocreomycetidae</taxon>
        <taxon>Hypocreales</taxon>
        <taxon>Nectriaceae</taxon>
        <taxon>Fusarium</taxon>
        <taxon>Fusarium tricinctum species complex</taxon>
    </lineage>
</organism>
<evidence type="ECO:0000259" key="2">
    <source>
        <dbReference type="Pfam" id="PF01048"/>
    </source>
</evidence>
<sequence length="1114" mass="123991">MSTHSPQPPRPEGRHGFEIAVFCALPLEADAIEALFDYYWDGDGPPFGKATVDPNAYSTGVIGCHNAVLVRMPGMGKVHAATAASNCRASFPNVKIALVVGVCGVVPFKRNGEEVILGDVIISESIIQYDFGRRLPGQFIPKEGPLDSLGRPNQEIRGVLAQAKGIRGRELLISEMTRYLSILCQKPGLRAEYPGAAYDRLFEASYCHSEDQKPCEQVGCDGKLVPRRRLQATGPNSAPAIHFGLMASGDSVMKSGEERDREVEARDIVAFEMEGAGVWDILPCIVIKGACDYADSHKSKVWQRHAAATAAACAKAFLGFWIPPLTQGNRESFGQSRTTRAIQERQMQPVFLVPFSKNDLFVGREDVLAKLRGLLFEQGRQKVALVGLGGLGKTQIALQLAFWVKGNKPDYSVFWMPALSMAGFEQECVKLVRALGIRCSEGEDAKDAVRQHLSSKDAGSWFLVVDNADDVEIFHKSTHSGGGILDFLPSSDNGRTLFTTRSRKVASVAAKTTVETLLQMHPEEATGLLKKSLINKDELEDIENVSQLLDALTYLPLAIAQAAAYMNVYETTIVQYIRVFNDADAQNIIELLEEGYDDEVHYDRSQGAVATTWIVSFDRIRRTAPAAADFLSFMACIEPKGIPRSILPKLKTEQQMTQAIGTLTGHGFLSRRESEATFDMHSLVHLATRIWNRNEGRERQVQQTTLTRVAEVFPTDDWENRDIWRQYLPHALRLLGTAGCMENEGGRELGLLVGQCLFVDGRRIEAVSTLEHVVKTRERILAEDHSDRLTSEHELAGAYLADGQTKKAIQMLEHIVQIRERILAEDHPDRLTSEQVLGGAYLANGQTKKAVEMLEHIVQIRERILAEDHPDRLTSEQVLARAYLADGQTKKAIQMLEHVVQIRERILAEDHPHRLTSEHELARAYLADGQMRKAVKMLEHVVKIEARILAEDHPDRLTSEHELAGAYLADGQTKKAIQMLEHVVQIRERISAEDHPHRLTSEHVLARAYLADGQTRKAVQMLEHVVEIRERISAEDHPHRLTSEHELARAYLADGQTRKAVKMLEHVVAVEAGRLAEDDPSRHLSQDLLQHCYEKLEGAGAVMKSTASVLGEEM</sequence>
<dbReference type="Pfam" id="PF13374">
    <property type="entry name" value="TPR_10"/>
    <property type="match status" value="1"/>
</dbReference>
<name>A0ABZ2XB37_9HYPO</name>
<dbReference type="SUPFAM" id="SSF48452">
    <property type="entry name" value="TPR-like"/>
    <property type="match status" value="3"/>
</dbReference>
<evidence type="ECO:0000259" key="1">
    <source>
        <dbReference type="Pfam" id="PF00931"/>
    </source>
</evidence>
<dbReference type="InterPro" id="IPR035994">
    <property type="entry name" value="Nucleoside_phosphorylase_sf"/>
</dbReference>
<dbReference type="InterPro" id="IPR053137">
    <property type="entry name" value="NLR-like"/>
</dbReference>
<dbReference type="NCBIfam" id="NF040586">
    <property type="entry name" value="FxSxx_TPR"/>
    <property type="match status" value="1"/>
</dbReference>
<dbReference type="SUPFAM" id="SSF53167">
    <property type="entry name" value="Purine and uridine phosphorylases"/>
    <property type="match status" value="1"/>
</dbReference>
<dbReference type="InterPro" id="IPR011990">
    <property type="entry name" value="TPR-like_helical_dom_sf"/>
</dbReference>
<accession>A0ABZ2XB37</accession>
<evidence type="ECO:0000313" key="4">
    <source>
        <dbReference type="Proteomes" id="UP001489902"/>
    </source>
</evidence>
<reference evidence="3 4" key="1">
    <citation type="submission" date="2024-04" db="EMBL/GenBank/DDBJ databases">
        <title>Complete genome sequence of Fusarium acuminatum.</title>
        <authorList>
            <person name="Lan B."/>
        </authorList>
    </citation>
    <scope>NUCLEOTIDE SEQUENCE [LARGE SCALE GENOMIC DNA]</scope>
    <source>
        <strain evidence="3">1A</strain>
    </source>
</reference>
<dbReference type="PANTHER" id="PTHR46082:SF6">
    <property type="entry name" value="AAA+ ATPASE DOMAIN-CONTAINING PROTEIN-RELATED"/>
    <property type="match status" value="1"/>
</dbReference>
<dbReference type="Gene3D" id="3.40.50.300">
    <property type="entry name" value="P-loop containing nucleotide triphosphate hydrolases"/>
    <property type="match status" value="1"/>
</dbReference>
<dbReference type="Pfam" id="PF01048">
    <property type="entry name" value="PNP_UDP_1"/>
    <property type="match status" value="1"/>
</dbReference>
<dbReference type="EMBL" id="CP151267">
    <property type="protein sequence ID" value="WZH50344.1"/>
    <property type="molecule type" value="Genomic_DNA"/>
</dbReference>
<dbReference type="Gene3D" id="1.25.40.10">
    <property type="entry name" value="Tetratricopeptide repeat domain"/>
    <property type="match status" value="2"/>
</dbReference>
<dbReference type="Gene3D" id="3.40.50.1580">
    <property type="entry name" value="Nucleoside phosphorylase domain"/>
    <property type="match status" value="1"/>
</dbReference>